<evidence type="ECO:0000313" key="2">
    <source>
        <dbReference type="Proteomes" id="UP001156560"/>
    </source>
</evidence>
<protein>
    <submittedName>
        <fullName evidence="1">Uncharacterized protein</fullName>
    </submittedName>
</protein>
<dbReference type="AlphaFoldDB" id="A0AA47JMY1"/>
<dbReference type="EMBL" id="CP114196">
    <property type="protein sequence ID" value="WAT93815.1"/>
    <property type="molecule type" value="Genomic_DNA"/>
</dbReference>
<reference evidence="1" key="1">
    <citation type="submission" date="2022-12" db="EMBL/GenBank/DDBJ databases">
        <title>Vibrio parahaemolyticus become highly virulent by producing novel Tc toxins.</title>
        <authorList>
            <person name="Yang F."/>
            <person name="You Y."/>
            <person name="Lai Q."/>
            <person name="Xu L."/>
            <person name="Li F."/>
        </authorList>
    </citation>
    <scope>NUCLEOTIDE SEQUENCE</scope>
    <source>
        <strain evidence="1">Vp-HL-202005</strain>
        <plasmid evidence="1">pHLA</plasmid>
    </source>
</reference>
<geneLocation type="plasmid" evidence="1 2">
    <name>pHLA</name>
</geneLocation>
<proteinExistence type="predicted"/>
<evidence type="ECO:0000313" key="1">
    <source>
        <dbReference type="EMBL" id="WAT93815.1"/>
    </source>
</evidence>
<dbReference type="Proteomes" id="UP001156560">
    <property type="component" value="Plasmid pHLA"/>
</dbReference>
<dbReference type="RefSeq" id="WP_025633971.1">
    <property type="nucleotide sequence ID" value="NZ_CP114196.1"/>
</dbReference>
<organism evidence="1 2">
    <name type="scientific">Vibrio parahaemolyticus</name>
    <dbReference type="NCBI Taxonomy" id="670"/>
    <lineage>
        <taxon>Bacteria</taxon>
        <taxon>Pseudomonadati</taxon>
        <taxon>Pseudomonadota</taxon>
        <taxon>Gammaproteobacteria</taxon>
        <taxon>Vibrionales</taxon>
        <taxon>Vibrionaceae</taxon>
        <taxon>Vibrio</taxon>
    </lineage>
</organism>
<name>A0AA47JMY1_VIBPH</name>
<accession>A0AA47JMY1</accession>
<keyword evidence="1" id="KW-0614">Plasmid</keyword>
<gene>
    <name evidence="1" type="ORF">O1Q84_26185</name>
</gene>
<sequence length="265" mass="30197">MALFDRETRELIEKLINQVDVDLRTDFSIGIISSENEYTSVLTAEIRNRINARLPLKSAAFSQKLKSNEEQAWGVDACVLLIDYDKGVGKLCLFEAKSDRPNWDYLKPNYQPPISHFSSQIARQVAPNKQGFVVWEQFYSSKPNGTPIGDRNPKGSTCILHHLAFYHNGTPPNPKVWTDNDIDTLAREWQKVSTMGGLVNTVCKCKLGKSFDVSKLEELLSERIPVRHILFLEGGRAVTEKDSYHSIAKQYQERFPDYKESTGRQ</sequence>